<dbReference type="Proteomes" id="UP000092124">
    <property type="component" value="Unassembled WGS sequence"/>
</dbReference>
<name>A0A1A6GIB2_NEOLE</name>
<accession>A0A1A6GIB2</accession>
<sequence length="91" mass="9922">MPSEAVSGSVQAPQMSPASVSSCAQNSLQHTPVAFSSMQALHSPQVPAFRSDQATRRLSVTLKSKAQQQHLVVSRLLSYFHQQHPTLIQLL</sequence>
<gene>
    <name evidence="2" type="ORF">A6R68_05452</name>
</gene>
<evidence type="ECO:0000256" key="1">
    <source>
        <dbReference type="SAM" id="MobiDB-lite"/>
    </source>
</evidence>
<dbReference type="AlphaFoldDB" id="A0A1A6GIB2"/>
<reference evidence="2 3" key="1">
    <citation type="submission" date="2016-06" db="EMBL/GenBank/DDBJ databases">
        <title>The Draft Genome Sequence and Annotation of the Desert Woodrat Neotoma lepida.</title>
        <authorList>
            <person name="Campbell M."/>
            <person name="Oakeson K.F."/>
            <person name="Yandell M."/>
            <person name="Halpert J.R."/>
            <person name="Dearing D."/>
        </authorList>
    </citation>
    <scope>NUCLEOTIDE SEQUENCE [LARGE SCALE GENOMIC DNA]</scope>
    <source>
        <strain evidence="2">417</strain>
        <tissue evidence="2">Liver</tissue>
    </source>
</reference>
<feature type="non-terminal residue" evidence="2">
    <location>
        <position position="91"/>
    </location>
</feature>
<protein>
    <submittedName>
        <fullName evidence="2">Uncharacterized protein</fullName>
    </submittedName>
</protein>
<organism evidence="2 3">
    <name type="scientific">Neotoma lepida</name>
    <name type="common">Desert woodrat</name>
    <dbReference type="NCBI Taxonomy" id="56216"/>
    <lineage>
        <taxon>Eukaryota</taxon>
        <taxon>Metazoa</taxon>
        <taxon>Chordata</taxon>
        <taxon>Craniata</taxon>
        <taxon>Vertebrata</taxon>
        <taxon>Euteleostomi</taxon>
        <taxon>Mammalia</taxon>
        <taxon>Eutheria</taxon>
        <taxon>Euarchontoglires</taxon>
        <taxon>Glires</taxon>
        <taxon>Rodentia</taxon>
        <taxon>Myomorpha</taxon>
        <taxon>Muroidea</taxon>
        <taxon>Cricetidae</taxon>
        <taxon>Neotominae</taxon>
        <taxon>Neotoma</taxon>
    </lineage>
</organism>
<evidence type="ECO:0000313" key="2">
    <source>
        <dbReference type="EMBL" id="OBS66008.1"/>
    </source>
</evidence>
<proteinExistence type="predicted"/>
<keyword evidence="3" id="KW-1185">Reference proteome</keyword>
<feature type="region of interest" description="Disordered" evidence="1">
    <location>
        <begin position="1"/>
        <end position="23"/>
    </location>
</feature>
<evidence type="ECO:0000313" key="3">
    <source>
        <dbReference type="Proteomes" id="UP000092124"/>
    </source>
</evidence>
<dbReference type="EMBL" id="LZPO01087709">
    <property type="protein sequence ID" value="OBS66008.1"/>
    <property type="molecule type" value="Genomic_DNA"/>
</dbReference>
<comment type="caution">
    <text evidence="2">The sequence shown here is derived from an EMBL/GenBank/DDBJ whole genome shotgun (WGS) entry which is preliminary data.</text>
</comment>